<dbReference type="GO" id="GO:0000981">
    <property type="term" value="F:DNA-binding transcription factor activity, RNA polymerase II-specific"/>
    <property type="evidence" value="ECO:0007669"/>
    <property type="project" value="InterPro"/>
</dbReference>
<keyword evidence="3" id="KW-0539">Nucleus</keyword>
<feature type="compositionally biased region" description="Basic and acidic residues" evidence="4">
    <location>
        <begin position="70"/>
        <end position="79"/>
    </location>
</feature>
<dbReference type="Pfam" id="PF00172">
    <property type="entry name" value="Zn_clus"/>
    <property type="match status" value="1"/>
</dbReference>
<dbReference type="PROSITE" id="PS50048">
    <property type="entry name" value="ZN2_CY6_FUNGAL_2"/>
    <property type="match status" value="1"/>
</dbReference>
<evidence type="ECO:0000256" key="1">
    <source>
        <dbReference type="ARBA" id="ARBA00004123"/>
    </source>
</evidence>
<comment type="subcellular location">
    <subcellularLocation>
        <location evidence="1">Nucleus</location>
    </subcellularLocation>
</comment>
<dbReference type="OrthoDB" id="424974at2759"/>
<dbReference type="SUPFAM" id="SSF57701">
    <property type="entry name" value="Zn2/Cys6 DNA-binding domain"/>
    <property type="match status" value="1"/>
</dbReference>
<evidence type="ECO:0000256" key="2">
    <source>
        <dbReference type="ARBA" id="ARBA00022723"/>
    </source>
</evidence>
<feature type="domain" description="Zn(2)-C6 fungal-type" evidence="5">
    <location>
        <begin position="26"/>
        <end position="56"/>
    </location>
</feature>
<evidence type="ECO:0000313" key="7">
    <source>
        <dbReference type="Proteomes" id="UP000756132"/>
    </source>
</evidence>
<accession>A0A9Q8UR73</accession>
<feature type="compositionally biased region" description="Low complexity" evidence="4">
    <location>
        <begin position="100"/>
        <end position="116"/>
    </location>
</feature>
<dbReference type="Gene3D" id="4.10.240.10">
    <property type="entry name" value="Zn(2)-C6 fungal-type DNA-binding domain"/>
    <property type="match status" value="1"/>
</dbReference>
<dbReference type="GO" id="GO:0008270">
    <property type="term" value="F:zinc ion binding"/>
    <property type="evidence" value="ECO:0007669"/>
    <property type="project" value="InterPro"/>
</dbReference>
<feature type="compositionally biased region" description="Basic and acidic residues" evidence="4">
    <location>
        <begin position="599"/>
        <end position="608"/>
    </location>
</feature>
<dbReference type="SMART" id="SM00906">
    <property type="entry name" value="Fungal_trans"/>
    <property type="match status" value="1"/>
</dbReference>
<feature type="compositionally biased region" description="Basic residues" evidence="4">
    <location>
        <begin position="581"/>
        <end position="598"/>
    </location>
</feature>
<dbReference type="GO" id="GO:0005634">
    <property type="term" value="C:nucleus"/>
    <property type="evidence" value="ECO:0007669"/>
    <property type="project" value="UniProtKB-SubCell"/>
</dbReference>
<dbReference type="CDD" id="cd00067">
    <property type="entry name" value="GAL4"/>
    <property type="match status" value="1"/>
</dbReference>
<dbReference type="Proteomes" id="UP000756132">
    <property type="component" value="Chromosome 6"/>
</dbReference>
<feature type="region of interest" description="Disordered" evidence="4">
    <location>
        <begin position="581"/>
        <end position="614"/>
    </location>
</feature>
<dbReference type="InterPro" id="IPR007219">
    <property type="entry name" value="XnlR_reg_dom"/>
</dbReference>
<sequence>MSLNSVRALFEMGVDSTNRVNKPGTSCLGCRRRKLKCTREEEGCHNCTKADLPCVYPTPEVGVKRKRGPYKKDKPARQRHLEDLVKYLEPKNDTNEADDAASPSQQSSSDPQQSASGPITNSNTTRASAHSIHSEELVKDALIALTRSSVSDHDARQDNSSFFTQSHAVASAASSASDHPSVRRIFEYWSIYETRVDPMTKVIHCPTFARKLFGTIDKLDAVSSTMDALLFSMYYAAVSTCTARETRRRFGENQDLLLKRYGQRIESALSNNYDVPTIEQLQALVLYIICIRRSDNTTNIKALFTLAVRSAQLMGMNADPEGRLPPYETELRRRLWYHLCGLESRTAEESGTRSATLMSDHDVHIPSSLNDRDLDPRITDPLRPRVGVTEMTFPLLRFEVHRLIFGLVMIRRQQSAKQVSTESIQQSQFELLEHAKSRLENQYIAYLHPSRPYDWMCLQFIQGMLVKAQLMIDFPFGSVPTKDMPEGQRMKLLRASVGVIQTTHVLAIDERISDWVWYFRGYVQWHSLAIVVAELGCSSNIEFTDMAWQVLDPVLSDWDAIYKTKKDEPAWEHVNTMVQRARRVRQRRHTHPSKAKRPRQGEPGRRLQEQPTELPIHRSVKMEALQTPGYTTYSTIPVDRNNAIEPHHSHIQQFDQHSTPDNQPPGPLTGHGGMVDFNIDFDTLDAFNEIDFSAFDQVFNSESWEMLSPLPQLDMPLYTGVQIHE</sequence>
<keyword evidence="7" id="KW-1185">Reference proteome</keyword>
<dbReference type="PANTHER" id="PTHR31001:SF50">
    <property type="entry name" value="ZN(II)2CYS6 TRANSCRIPTION FACTOR (EUROFUNG)"/>
    <property type="match status" value="1"/>
</dbReference>
<dbReference type="GO" id="GO:0003677">
    <property type="term" value="F:DNA binding"/>
    <property type="evidence" value="ECO:0007669"/>
    <property type="project" value="InterPro"/>
</dbReference>
<name>A0A9Q8UR73_PASFU</name>
<reference evidence="6" key="2">
    <citation type="journal article" date="2022" name="Microb. Genom.">
        <title>A chromosome-scale genome assembly of the tomato pathogen Cladosporium fulvum reveals a compartmentalized genome architecture and the presence of a dispensable chromosome.</title>
        <authorList>
            <person name="Zaccaron A.Z."/>
            <person name="Chen L.H."/>
            <person name="Samaras A."/>
            <person name="Stergiopoulos I."/>
        </authorList>
    </citation>
    <scope>NUCLEOTIDE SEQUENCE</scope>
    <source>
        <strain evidence="6">Race5_Kim</strain>
    </source>
</reference>
<reference evidence="6" key="1">
    <citation type="submission" date="2021-12" db="EMBL/GenBank/DDBJ databases">
        <authorList>
            <person name="Zaccaron A."/>
            <person name="Stergiopoulos I."/>
        </authorList>
    </citation>
    <scope>NUCLEOTIDE SEQUENCE</scope>
    <source>
        <strain evidence="6">Race5_Kim</strain>
    </source>
</reference>
<dbReference type="RefSeq" id="XP_047763787.1">
    <property type="nucleotide sequence ID" value="XM_047906154.1"/>
</dbReference>
<evidence type="ECO:0000256" key="4">
    <source>
        <dbReference type="SAM" id="MobiDB-lite"/>
    </source>
</evidence>
<evidence type="ECO:0000256" key="3">
    <source>
        <dbReference type="ARBA" id="ARBA00023242"/>
    </source>
</evidence>
<dbReference type="CDD" id="cd12148">
    <property type="entry name" value="fungal_TF_MHR"/>
    <property type="match status" value="1"/>
</dbReference>
<dbReference type="PROSITE" id="PS00463">
    <property type="entry name" value="ZN2_CY6_FUNGAL_1"/>
    <property type="match status" value="1"/>
</dbReference>
<dbReference type="KEGG" id="ffu:CLAFUR5_07006"/>
<dbReference type="EMBL" id="CP090168">
    <property type="protein sequence ID" value="UJO19421.1"/>
    <property type="molecule type" value="Genomic_DNA"/>
</dbReference>
<dbReference type="InterPro" id="IPR050613">
    <property type="entry name" value="Sec_Metabolite_Reg"/>
</dbReference>
<dbReference type="AlphaFoldDB" id="A0A9Q8UR73"/>
<feature type="region of interest" description="Disordered" evidence="4">
    <location>
        <begin position="58"/>
        <end position="79"/>
    </location>
</feature>
<dbReference type="GeneID" id="71986884"/>
<feature type="compositionally biased region" description="Polar residues" evidence="4">
    <location>
        <begin position="117"/>
        <end position="128"/>
    </location>
</feature>
<dbReference type="InterPro" id="IPR036864">
    <property type="entry name" value="Zn2-C6_fun-type_DNA-bd_sf"/>
</dbReference>
<dbReference type="SMART" id="SM00066">
    <property type="entry name" value="GAL4"/>
    <property type="match status" value="1"/>
</dbReference>
<dbReference type="GO" id="GO:0006351">
    <property type="term" value="P:DNA-templated transcription"/>
    <property type="evidence" value="ECO:0007669"/>
    <property type="project" value="InterPro"/>
</dbReference>
<evidence type="ECO:0000313" key="6">
    <source>
        <dbReference type="EMBL" id="UJO19421.1"/>
    </source>
</evidence>
<protein>
    <submittedName>
        <fullName evidence="6">Bikaverin cluster transcription factor bik5</fullName>
    </submittedName>
</protein>
<gene>
    <name evidence="6" type="ORF">CLAFUR5_07006</name>
</gene>
<feature type="region of interest" description="Disordered" evidence="4">
    <location>
        <begin position="93"/>
        <end position="132"/>
    </location>
</feature>
<keyword evidence="2" id="KW-0479">Metal-binding</keyword>
<proteinExistence type="predicted"/>
<evidence type="ECO:0000259" key="5">
    <source>
        <dbReference type="PROSITE" id="PS50048"/>
    </source>
</evidence>
<dbReference type="InterPro" id="IPR001138">
    <property type="entry name" value="Zn2Cys6_DnaBD"/>
</dbReference>
<dbReference type="PANTHER" id="PTHR31001">
    <property type="entry name" value="UNCHARACTERIZED TRANSCRIPTIONAL REGULATORY PROTEIN"/>
    <property type="match status" value="1"/>
</dbReference>
<organism evidence="6 7">
    <name type="scientific">Passalora fulva</name>
    <name type="common">Tomato leaf mold</name>
    <name type="synonym">Cladosporium fulvum</name>
    <dbReference type="NCBI Taxonomy" id="5499"/>
    <lineage>
        <taxon>Eukaryota</taxon>
        <taxon>Fungi</taxon>
        <taxon>Dikarya</taxon>
        <taxon>Ascomycota</taxon>
        <taxon>Pezizomycotina</taxon>
        <taxon>Dothideomycetes</taxon>
        <taxon>Dothideomycetidae</taxon>
        <taxon>Mycosphaerellales</taxon>
        <taxon>Mycosphaerellaceae</taxon>
        <taxon>Fulvia</taxon>
    </lineage>
</organism>
<dbReference type="Pfam" id="PF04082">
    <property type="entry name" value="Fungal_trans"/>
    <property type="match status" value="1"/>
</dbReference>